<gene>
    <name evidence="4" type="ORF">IDAT_06110</name>
</gene>
<dbReference type="GO" id="GO:0015036">
    <property type="term" value="F:disulfide oxidoreductase activity"/>
    <property type="evidence" value="ECO:0007669"/>
    <property type="project" value="UniProtKB-ARBA"/>
</dbReference>
<name>A0A094L2C7_9GAMM</name>
<protein>
    <submittedName>
        <fullName evidence="4">Protein-disulfide isomerase</fullName>
    </submittedName>
</protein>
<evidence type="ECO:0000313" key="5">
    <source>
        <dbReference type="Proteomes" id="UP000053718"/>
    </source>
</evidence>
<dbReference type="RefSeq" id="WP_051986611.1">
    <property type="nucleotide sequence ID" value="NZ_JPIN01000006.1"/>
</dbReference>
<evidence type="ECO:0000256" key="2">
    <source>
        <dbReference type="SAM" id="SignalP"/>
    </source>
</evidence>
<dbReference type="STRING" id="1517416.IDAT_06110"/>
<keyword evidence="5" id="KW-1185">Reference proteome</keyword>
<evidence type="ECO:0000313" key="4">
    <source>
        <dbReference type="EMBL" id="KFZ28778.1"/>
    </source>
</evidence>
<dbReference type="PANTHER" id="PTHR35272">
    <property type="entry name" value="THIOL:DISULFIDE INTERCHANGE PROTEIN DSBC-RELATED"/>
    <property type="match status" value="1"/>
</dbReference>
<organism evidence="4 5">
    <name type="scientific">Pseudidiomarina atlantica</name>
    <dbReference type="NCBI Taxonomy" id="1517416"/>
    <lineage>
        <taxon>Bacteria</taxon>
        <taxon>Pseudomonadati</taxon>
        <taxon>Pseudomonadota</taxon>
        <taxon>Gammaproteobacteria</taxon>
        <taxon>Alteromonadales</taxon>
        <taxon>Idiomarinaceae</taxon>
        <taxon>Pseudidiomarina</taxon>
    </lineage>
</organism>
<accession>A0A094L2C7</accession>
<dbReference type="InterPro" id="IPR017937">
    <property type="entry name" value="Thioredoxin_CS"/>
</dbReference>
<reference evidence="4 5" key="1">
    <citation type="submission" date="2014-06" db="EMBL/GenBank/DDBJ databases">
        <title>Draft genome sequence of Idiomarina sp. MCCC 1A10513.</title>
        <authorList>
            <person name="Du J."/>
            <person name="Lai Q."/>
            <person name="Shao Z."/>
        </authorList>
    </citation>
    <scope>NUCLEOTIDE SEQUENCE [LARGE SCALE GENOMIC DNA]</scope>
    <source>
        <strain evidence="4 5">MCCC 1A10513</strain>
    </source>
</reference>
<dbReference type="CDD" id="cd03023">
    <property type="entry name" value="DsbA_Com1_like"/>
    <property type="match status" value="1"/>
</dbReference>
<dbReference type="InterPro" id="IPR051470">
    <property type="entry name" value="Thiol:disulfide_interchange"/>
</dbReference>
<sequence length="248" mass="27547">MTFTKVSYLTAALALGIASLFAQPVVAQQLTAEQEQNLANIEKLLRRNPDIIPSVAQSLEQFVEQQSAQRKAFNNYHDWLYKNPSHPTLGAADAAHQIVVFTDYNCPYCKKLEPGLEALVKKHPDVQVINVYVPLRQQQVQGLATNSSHFALDIWRSQRSAFTRAHALMMRKSGMHDAQSLRQIAEATDTEQLLQPDPASARVIDSNMKAFQALGLRGTPSILIGQQIIPGYVVEAQLLQAVEQTFGL</sequence>
<keyword evidence="2" id="KW-0732">Signal</keyword>
<dbReference type="InterPro" id="IPR012336">
    <property type="entry name" value="Thioredoxin-like_fold"/>
</dbReference>
<dbReference type="Proteomes" id="UP000053718">
    <property type="component" value="Unassembled WGS sequence"/>
</dbReference>
<comment type="caution">
    <text evidence="4">The sequence shown here is derived from an EMBL/GenBank/DDBJ whole genome shotgun (WGS) entry which is preliminary data.</text>
</comment>
<evidence type="ECO:0000259" key="3">
    <source>
        <dbReference type="PROSITE" id="PS51352"/>
    </source>
</evidence>
<feature type="domain" description="Thioredoxin" evidence="3">
    <location>
        <begin position="53"/>
        <end position="247"/>
    </location>
</feature>
<dbReference type="InterPro" id="IPR013766">
    <property type="entry name" value="Thioredoxin_domain"/>
</dbReference>
<dbReference type="eggNOG" id="COG1651">
    <property type="taxonomic scope" value="Bacteria"/>
</dbReference>
<proteinExistence type="predicted"/>
<keyword evidence="1" id="KW-0676">Redox-active center</keyword>
<dbReference type="PROSITE" id="PS00194">
    <property type="entry name" value="THIOREDOXIN_1"/>
    <property type="match status" value="1"/>
</dbReference>
<dbReference type="Pfam" id="PF13462">
    <property type="entry name" value="Thioredoxin_4"/>
    <property type="match status" value="1"/>
</dbReference>
<dbReference type="OrthoDB" id="9780340at2"/>
<feature type="chain" id="PRO_5001907454" evidence="2">
    <location>
        <begin position="28"/>
        <end position="248"/>
    </location>
</feature>
<dbReference type="EMBL" id="JPIN01000006">
    <property type="protein sequence ID" value="KFZ28778.1"/>
    <property type="molecule type" value="Genomic_DNA"/>
</dbReference>
<keyword evidence="4" id="KW-0413">Isomerase</keyword>
<feature type="signal peptide" evidence="2">
    <location>
        <begin position="1"/>
        <end position="27"/>
    </location>
</feature>
<dbReference type="InterPro" id="IPR036249">
    <property type="entry name" value="Thioredoxin-like_sf"/>
</dbReference>
<dbReference type="AlphaFoldDB" id="A0A094L2C7"/>
<dbReference type="PANTHER" id="PTHR35272:SF3">
    <property type="entry name" value="THIOL:DISULFIDE INTERCHANGE PROTEIN DSBC"/>
    <property type="match status" value="1"/>
</dbReference>
<dbReference type="Gene3D" id="3.40.30.10">
    <property type="entry name" value="Glutaredoxin"/>
    <property type="match status" value="1"/>
</dbReference>
<dbReference type="PROSITE" id="PS51352">
    <property type="entry name" value="THIOREDOXIN_2"/>
    <property type="match status" value="1"/>
</dbReference>
<dbReference type="SUPFAM" id="SSF52833">
    <property type="entry name" value="Thioredoxin-like"/>
    <property type="match status" value="1"/>
</dbReference>
<evidence type="ECO:0000256" key="1">
    <source>
        <dbReference type="ARBA" id="ARBA00023284"/>
    </source>
</evidence>
<dbReference type="GO" id="GO:0016853">
    <property type="term" value="F:isomerase activity"/>
    <property type="evidence" value="ECO:0007669"/>
    <property type="project" value="UniProtKB-KW"/>
</dbReference>